<dbReference type="AlphaFoldDB" id="A0A379AKU3"/>
<evidence type="ECO:0000256" key="3">
    <source>
        <dbReference type="ARBA" id="ARBA00023014"/>
    </source>
</evidence>
<evidence type="ECO:0000256" key="2">
    <source>
        <dbReference type="ARBA" id="ARBA00023004"/>
    </source>
</evidence>
<keyword evidence="5" id="KW-0456">Lyase</keyword>
<dbReference type="InterPro" id="IPR015931">
    <property type="entry name" value="Acnase/IPM_dHydase_lsu_aba_1/3"/>
</dbReference>
<keyword evidence="6" id="KW-1185">Reference proteome</keyword>
<keyword evidence="2" id="KW-0408">Iron</keyword>
<dbReference type="Pfam" id="PF00330">
    <property type="entry name" value="Aconitase"/>
    <property type="match status" value="1"/>
</dbReference>
<name>A0A379AKU3_ENTAG</name>
<accession>A0A379AKU3</accession>
<dbReference type="SUPFAM" id="SSF53732">
    <property type="entry name" value="Aconitase iron-sulfur domain"/>
    <property type="match status" value="1"/>
</dbReference>
<dbReference type="EMBL" id="UGSO01000001">
    <property type="protein sequence ID" value="SUB18447.1"/>
    <property type="molecule type" value="Genomic_DNA"/>
</dbReference>
<dbReference type="EC" id="4.2.1.33" evidence="5"/>
<evidence type="ECO:0000259" key="4">
    <source>
        <dbReference type="Pfam" id="PF00330"/>
    </source>
</evidence>
<dbReference type="InterPro" id="IPR001030">
    <property type="entry name" value="Acoase/IPM_deHydtase_lsu_aba"/>
</dbReference>
<evidence type="ECO:0000313" key="6">
    <source>
        <dbReference type="Proteomes" id="UP000254640"/>
    </source>
</evidence>
<keyword evidence="3" id="KW-0411">Iron-sulfur</keyword>
<dbReference type="GO" id="GO:0003861">
    <property type="term" value="F:3-isopropylmalate dehydratase activity"/>
    <property type="evidence" value="ECO:0007669"/>
    <property type="project" value="UniProtKB-EC"/>
</dbReference>
<evidence type="ECO:0000313" key="5">
    <source>
        <dbReference type="EMBL" id="SUB18447.1"/>
    </source>
</evidence>
<keyword evidence="1" id="KW-0479">Metal-binding</keyword>
<dbReference type="Proteomes" id="UP000254640">
    <property type="component" value="Unassembled WGS sequence"/>
</dbReference>
<dbReference type="Gene3D" id="3.30.499.10">
    <property type="entry name" value="Aconitase, domain 3"/>
    <property type="match status" value="1"/>
</dbReference>
<proteinExistence type="predicted"/>
<organism evidence="5 6">
    <name type="scientific">Enterobacter agglomerans</name>
    <name type="common">Erwinia herbicola</name>
    <name type="synonym">Pantoea agglomerans</name>
    <dbReference type="NCBI Taxonomy" id="549"/>
    <lineage>
        <taxon>Bacteria</taxon>
        <taxon>Pseudomonadati</taxon>
        <taxon>Pseudomonadota</taxon>
        <taxon>Gammaproteobacteria</taxon>
        <taxon>Enterobacterales</taxon>
        <taxon>Erwiniaceae</taxon>
        <taxon>Pantoea</taxon>
        <taxon>Pantoea agglomerans group</taxon>
    </lineage>
</organism>
<dbReference type="InterPro" id="IPR036008">
    <property type="entry name" value="Aconitase_4Fe-4S_dom"/>
</dbReference>
<reference evidence="5 6" key="1">
    <citation type="submission" date="2018-06" db="EMBL/GenBank/DDBJ databases">
        <authorList>
            <consortium name="Pathogen Informatics"/>
            <person name="Doyle S."/>
        </authorList>
    </citation>
    <scope>NUCLEOTIDE SEQUENCE [LARGE SCALE GENOMIC DNA]</scope>
    <source>
        <strain evidence="5 6">NCTC9381</strain>
    </source>
</reference>
<gene>
    <name evidence="5" type="primary">leuC_1</name>
    <name evidence="5" type="ORF">NCTC9381_04404</name>
</gene>
<evidence type="ECO:0000256" key="1">
    <source>
        <dbReference type="ARBA" id="ARBA00022723"/>
    </source>
</evidence>
<feature type="domain" description="Aconitase/3-isopropylmalate dehydratase large subunit alpha/beta/alpha" evidence="4">
    <location>
        <begin position="1"/>
        <end position="31"/>
    </location>
</feature>
<sequence>MTIVCGDSHTATHGAFGSLAFGIGTSEVETCVCYPDPEAGSGKNHED</sequence>
<dbReference type="GO" id="GO:0046872">
    <property type="term" value="F:metal ion binding"/>
    <property type="evidence" value="ECO:0007669"/>
    <property type="project" value="UniProtKB-KW"/>
</dbReference>
<dbReference type="GO" id="GO:0051536">
    <property type="term" value="F:iron-sulfur cluster binding"/>
    <property type="evidence" value="ECO:0007669"/>
    <property type="project" value="UniProtKB-KW"/>
</dbReference>
<protein>
    <submittedName>
        <fullName evidence="5">3-isopropylmalate dehydratase large subunit</fullName>
        <ecNumber evidence="5">4.2.1.33</ecNumber>
    </submittedName>
</protein>